<dbReference type="EMBL" id="JBBBZM010001048">
    <property type="protein sequence ID" value="KAL0630158.1"/>
    <property type="molecule type" value="Genomic_DNA"/>
</dbReference>
<dbReference type="SUPFAM" id="SSF52540">
    <property type="entry name" value="P-loop containing nucleoside triphosphate hydrolases"/>
    <property type="match status" value="1"/>
</dbReference>
<organism evidence="1 2">
    <name type="scientific">Discina gigas</name>
    <dbReference type="NCBI Taxonomy" id="1032678"/>
    <lineage>
        <taxon>Eukaryota</taxon>
        <taxon>Fungi</taxon>
        <taxon>Dikarya</taxon>
        <taxon>Ascomycota</taxon>
        <taxon>Pezizomycotina</taxon>
        <taxon>Pezizomycetes</taxon>
        <taxon>Pezizales</taxon>
        <taxon>Discinaceae</taxon>
        <taxon>Discina</taxon>
    </lineage>
</organism>
<dbReference type="Proteomes" id="UP001447188">
    <property type="component" value="Unassembled WGS sequence"/>
</dbReference>
<name>A0ABR3G2V6_9PEZI</name>
<proteinExistence type="predicted"/>
<comment type="caution">
    <text evidence="1">The sequence shown here is derived from an EMBL/GenBank/DDBJ whole genome shotgun (WGS) entry which is preliminary data.</text>
</comment>
<evidence type="ECO:0000313" key="2">
    <source>
        <dbReference type="Proteomes" id="UP001447188"/>
    </source>
</evidence>
<keyword evidence="2" id="KW-1185">Reference proteome</keyword>
<feature type="non-terminal residue" evidence="1">
    <location>
        <position position="128"/>
    </location>
</feature>
<evidence type="ECO:0000313" key="1">
    <source>
        <dbReference type="EMBL" id="KAL0630158.1"/>
    </source>
</evidence>
<evidence type="ECO:0008006" key="3">
    <source>
        <dbReference type="Google" id="ProtNLM"/>
    </source>
</evidence>
<reference evidence="1 2" key="1">
    <citation type="submission" date="2024-02" db="EMBL/GenBank/DDBJ databases">
        <title>Discinaceae phylogenomics.</title>
        <authorList>
            <person name="Dirks A.C."/>
            <person name="James T.Y."/>
        </authorList>
    </citation>
    <scope>NUCLEOTIDE SEQUENCE [LARGE SCALE GENOMIC DNA]</scope>
    <source>
        <strain evidence="1 2">ACD0624</strain>
    </source>
</reference>
<protein>
    <recommendedName>
        <fullName evidence="3">UvrD-like helicase C-terminal domain-containing protein</fullName>
    </recommendedName>
</protein>
<accession>A0ABR3G2V6</accession>
<dbReference type="Gene3D" id="3.40.50.300">
    <property type="entry name" value="P-loop containing nucleotide triphosphate hydrolases"/>
    <property type="match status" value="1"/>
</dbReference>
<gene>
    <name evidence="1" type="ORF">Q9L58_010996</name>
</gene>
<dbReference type="InterPro" id="IPR027417">
    <property type="entry name" value="P-loop_NTPase"/>
</dbReference>
<sequence>MLRAASQLDFLVAFQRGHRISAGLSAEWLRDGKYTNARIALENAFTQEQILDGIEAPTGLQVMNIHKAKGKQFDGVILIREGRHSGDKLNSSFIWRGDEEPYVKSRKLVRVAITRARHQVVLLDPIWP</sequence>